<feature type="compositionally biased region" description="Basic and acidic residues" evidence="3">
    <location>
        <begin position="56"/>
        <end position="75"/>
    </location>
</feature>
<name>A0A4P6XMU1_9ASCO</name>
<dbReference type="Proteomes" id="UP000292447">
    <property type="component" value="Chromosome III"/>
</dbReference>
<feature type="region of interest" description="Disordered" evidence="3">
    <location>
        <begin position="45"/>
        <end position="219"/>
    </location>
</feature>
<dbReference type="STRING" id="2163413.A0A4P6XMU1"/>
<feature type="compositionally biased region" description="Basic residues" evidence="3">
    <location>
        <begin position="7"/>
        <end position="16"/>
    </location>
</feature>
<feature type="compositionally biased region" description="Acidic residues" evidence="3">
    <location>
        <begin position="91"/>
        <end position="106"/>
    </location>
</feature>
<sequence length="219" mass="25371">MAQEKRKPFKGKKLHKDLRDYKNQEIKRSLVHRARLRKNYFKLLEKEGLPAGQEEYESKDSDGKLTNKSISRDNSETQASPASESEQNSASDDELASEDGSGDESDEKSADSGEVSTRKRHAAPLPSQKDLEKVVPKTRDVQPKRKPLNFAERAKLAKERKEQKREEELKRVQERRQRLAQSQKEREQKKLSLQKRTRRGQPVMGPKINDLLDKIRQNN</sequence>
<dbReference type="InterPro" id="IPR013730">
    <property type="entry name" value="Fyv7/TAP26"/>
</dbReference>
<evidence type="ECO:0000256" key="2">
    <source>
        <dbReference type="ARBA" id="ARBA00018780"/>
    </source>
</evidence>
<evidence type="ECO:0000313" key="5">
    <source>
        <dbReference type="Proteomes" id="UP000292447"/>
    </source>
</evidence>
<evidence type="ECO:0000313" key="4">
    <source>
        <dbReference type="EMBL" id="QBM88179.1"/>
    </source>
</evidence>
<gene>
    <name evidence="4" type="primary">MPUL0C01440</name>
    <name evidence="4" type="ORF">METSCH_C01440</name>
</gene>
<evidence type="ECO:0000256" key="1">
    <source>
        <dbReference type="ARBA" id="ARBA00006800"/>
    </source>
</evidence>
<feature type="compositionally biased region" description="Basic and acidic residues" evidence="3">
    <location>
        <begin position="17"/>
        <end position="28"/>
    </location>
</feature>
<feature type="compositionally biased region" description="Basic and acidic residues" evidence="3">
    <location>
        <begin position="129"/>
        <end position="143"/>
    </location>
</feature>
<evidence type="ECO:0000256" key="3">
    <source>
        <dbReference type="SAM" id="MobiDB-lite"/>
    </source>
</evidence>
<dbReference type="Pfam" id="PF08524">
    <property type="entry name" value="rRNA_processing"/>
    <property type="match status" value="1"/>
</dbReference>
<keyword evidence="5" id="KW-1185">Reference proteome</keyword>
<proteinExistence type="inferred from homology"/>
<feature type="compositionally biased region" description="Basic and acidic residues" evidence="3">
    <location>
        <begin position="210"/>
        <end position="219"/>
    </location>
</feature>
<dbReference type="EMBL" id="CP034458">
    <property type="protein sequence ID" value="QBM88179.1"/>
    <property type="molecule type" value="Genomic_DNA"/>
</dbReference>
<organism evidence="4 5">
    <name type="scientific">Metschnikowia aff. pulcherrima</name>
    <dbReference type="NCBI Taxonomy" id="2163413"/>
    <lineage>
        <taxon>Eukaryota</taxon>
        <taxon>Fungi</taxon>
        <taxon>Dikarya</taxon>
        <taxon>Ascomycota</taxon>
        <taxon>Saccharomycotina</taxon>
        <taxon>Pichiomycetes</taxon>
        <taxon>Metschnikowiaceae</taxon>
        <taxon>Metschnikowia</taxon>
    </lineage>
</organism>
<protein>
    <recommendedName>
        <fullName evidence="2">rRNA-processing protein FYV7</fullName>
    </recommendedName>
</protein>
<feature type="compositionally biased region" description="Basic and acidic residues" evidence="3">
    <location>
        <begin position="152"/>
        <end position="190"/>
    </location>
</feature>
<feature type="compositionally biased region" description="Polar residues" evidence="3">
    <location>
        <begin position="76"/>
        <end position="90"/>
    </location>
</feature>
<dbReference type="AlphaFoldDB" id="A0A4P6XMU1"/>
<accession>A0A4P6XMU1</accession>
<reference evidence="5" key="1">
    <citation type="submission" date="2019-03" db="EMBL/GenBank/DDBJ databases">
        <title>Snf2 controls pulcherriminic acid biosynthesis and connects pigmentation and antifungal activity of the yeast Metschnikowia pulcherrima.</title>
        <authorList>
            <person name="Gore-Lloyd D."/>
            <person name="Sumann I."/>
            <person name="Brachmann A.O."/>
            <person name="Schneeberger K."/>
            <person name="Ortiz-Merino R.A."/>
            <person name="Moreno-Beltran M."/>
            <person name="Schlaefli M."/>
            <person name="Kirner P."/>
            <person name="Santos Kron A."/>
            <person name="Wolfe K.H."/>
            <person name="Piel J."/>
            <person name="Ahrens C.H."/>
            <person name="Henk D."/>
            <person name="Freimoser F.M."/>
        </authorList>
    </citation>
    <scope>NUCLEOTIDE SEQUENCE [LARGE SCALE GENOMIC DNA]</scope>
    <source>
        <strain evidence="5">APC 1.2</strain>
    </source>
</reference>
<feature type="region of interest" description="Disordered" evidence="3">
    <location>
        <begin position="1"/>
        <end position="32"/>
    </location>
</feature>
<comment type="similarity">
    <text evidence="1">Belongs to the FYV7 family.</text>
</comment>